<dbReference type="Pfam" id="PF01883">
    <property type="entry name" value="FeS_assembly_P"/>
    <property type="match status" value="1"/>
</dbReference>
<dbReference type="eggNOG" id="arCOG00585">
    <property type="taxonomic scope" value="Archaea"/>
</dbReference>
<evidence type="ECO:0000256" key="1">
    <source>
        <dbReference type="SAM" id="MobiDB-lite"/>
    </source>
</evidence>
<sequence>MRERLRAVEDPILDDDIVSLGLVTDLTVEGDDALVSLAFNAPLSPAEWEMCDEIRALCRGMGLTPRLYADTDRSDALPGVRNAVAVGTTVPEAAPGPAVGTLTMELERLGASVGVFDLRPEPTVESWLDGVEPPDVSDDQFVPPEARGVPVVRLGSLVPDPGTVPATDAVLEFLVPHVLERAEWGPIDYLLVVLPSSIDALPEVALNETPIQGTIAVGPVDEGLGPVRTAARELDSATPVIGTIGTADDGGPPRALEERRQVGAGPTPAYGPDCGRDRDRFHTIADVEEDLGCPYLGTLTPGAAAPEDDGGREGSTSDDRLPPSAERPLADESENRSTRAVATAVADLVGRINRRHAASRQAA</sequence>
<protein>
    <submittedName>
        <fullName evidence="3">Chromosome partitioning protein ParA</fullName>
    </submittedName>
    <submittedName>
        <fullName evidence="4">ParA/MinD ATPase-like protein</fullName>
    </submittedName>
</protein>
<organism evidence="4 5">
    <name type="scientific">Natronobacterium lacisalsi AJ5</name>
    <dbReference type="NCBI Taxonomy" id="358396"/>
    <lineage>
        <taxon>Archaea</taxon>
        <taxon>Methanobacteriati</taxon>
        <taxon>Methanobacteriota</taxon>
        <taxon>Stenosarchaea group</taxon>
        <taxon>Halobacteria</taxon>
        <taxon>Halobacteriales</taxon>
        <taxon>Natrialbaceae</taxon>
        <taxon>Natronobacterium</taxon>
    </lineage>
</organism>
<accession>M0LJG2</accession>
<dbReference type="KEGG" id="hlc:CHINAEXTREME13185"/>
<dbReference type="Proteomes" id="UP000011555">
    <property type="component" value="Unassembled WGS sequence"/>
</dbReference>
<feature type="domain" description="MIP18 family-like" evidence="2">
    <location>
        <begin position="2"/>
        <end position="45"/>
    </location>
</feature>
<dbReference type="SUPFAM" id="SSF117916">
    <property type="entry name" value="Fe-S cluster assembly (FSCA) domain-like"/>
    <property type="match status" value="1"/>
</dbReference>
<feature type="region of interest" description="Disordered" evidence="1">
    <location>
        <begin position="293"/>
        <end position="340"/>
    </location>
</feature>
<dbReference type="eggNOG" id="arCOG01846">
    <property type="taxonomic scope" value="Archaea"/>
</dbReference>
<dbReference type="EMBL" id="AOLZ01000039">
    <property type="protein sequence ID" value="EMA32544.1"/>
    <property type="molecule type" value="Genomic_DNA"/>
</dbReference>
<feature type="compositionally biased region" description="Basic and acidic residues" evidence="1">
    <location>
        <begin position="328"/>
        <end position="337"/>
    </location>
</feature>
<dbReference type="STRING" id="358396.CHINAEXTREME_13185"/>
<dbReference type="InterPro" id="IPR034904">
    <property type="entry name" value="FSCA_dom_sf"/>
</dbReference>
<gene>
    <name evidence="4" type="ORF">C445_10522</name>
    <name evidence="3" type="ORF">CHINAEXTREME_13185</name>
</gene>
<reference evidence="4 5" key="2">
    <citation type="journal article" date="2014" name="PLoS Genet.">
        <title>Phylogenetically driven sequencing of extremely halophilic archaea reveals strategies for static and dynamic osmo-response.</title>
        <authorList>
            <person name="Becker E.A."/>
            <person name="Seitzer P.M."/>
            <person name="Tritt A."/>
            <person name="Larsen D."/>
            <person name="Krusor M."/>
            <person name="Yao A.I."/>
            <person name="Wu D."/>
            <person name="Madern D."/>
            <person name="Eisen J.A."/>
            <person name="Darling A.E."/>
            <person name="Facciotti M.T."/>
        </authorList>
    </citation>
    <scope>NUCLEOTIDE SEQUENCE [LARGE SCALE GENOMIC DNA]</scope>
    <source>
        <strain evidence="4 5">AJ5</strain>
    </source>
</reference>
<dbReference type="AlphaFoldDB" id="M0LJG2"/>
<evidence type="ECO:0000313" key="4">
    <source>
        <dbReference type="EMBL" id="EMA32544.1"/>
    </source>
</evidence>
<keyword evidence="5" id="KW-1185">Reference proteome</keyword>
<dbReference type="Gene3D" id="3.40.50.300">
    <property type="entry name" value="P-loop containing nucleotide triphosphate hydrolases"/>
    <property type="match status" value="1"/>
</dbReference>
<dbReference type="Gene3D" id="3.30.300.130">
    <property type="entry name" value="Fe-S cluster assembly (FSCA)"/>
    <property type="match status" value="1"/>
</dbReference>
<proteinExistence type="predicted"/>
<evidence type="ECO:0000313" key="6">
    <source>
        <dbReference type="Proteomes" id="UP000186547"/>
    </source>
</evidence>
<dbReference type="InterPro" id="IPR002744">
    <property type="entry name" value="MIP18-like"/>
</dbReference>
<dbReference type="Proteomes" id="UP000186547">
    <property type="component" value="Chromosome"/>
</dbReference>
<evidence type="ECO:0000259" key="2">
    <source>
        <dbReference type="Pfam" id="PF01883"/>
    </source>
</evidence>
<evidence type="ECO:0000313" key="3">
    <source>
        <dbReference type="EMBL" id="APW98673.1"/>
    </source>
</evidence>
<reference evidence="3" key="3">
    <citation type="submission" date="2017-01" db="EMBL/GenBank/DDBJ databases">
        <authorList>
            <person name="Mah S.A."/>
            <person name="Swanson W.J."/>
            <person name="Moy G.W."/>
            <person name="Vacquier V.D."/>
        </authorList>
    </citation>
    <scope>NUCLEOTIDE SEQUENCE</scope>
    <source>
        <strain evidence="3">AJ5</strain>
    </source>
</reference>
<feature type="compositionally biased region" description="Basic and acidic residues" evidence="1">
    <location>
        <begin position="309"/>
        <end position="321"/>
    </location>
</feature>
<dbReference type="InterPro" id="IPR027417">
    <property type="entry name" value="P-loop_NTPase"/>
</dbReference>
<evidence type="ECO:0000313" key="5">
    <source>
        <dbReference type="Proteomes" id="UP000011555"/>
    </source>
</evidence>
<dbReference type="EMBL" id="CP019285">
    <property type="protein sequence ID" value="APW98673.1"/>
    <property type="molecule type" value="Genomic_DNA"/>
</dbReference>
<name>M0LJG2_NATLA</name>
<feature type="region of interest" description="Disordered" evidence="1">
    <location>
        <begin position="241"/>
        <end position="276"/>
    </location>
</feature>
<reference evidence="3 6" key="1">
    <citation type="journal article" date="2011" name="J. Bacteriol.">
        <title>Genome sequence of Halobiforma lacisalsi AJ5, an extremely halophilic archaeon which harbors a bop gene.</title>
        <authorList>
            <person name="Jiang X."/>
            <person name="Wang S."/>
            <person name="Cheng H."/>
            <person name="Huo Y."/>
            <person name="Zhang X."/>
            <person name="Zhu X."/>
            <person name="Han X."/>
            <person name="Ni P."/>
            <person name="Wu M."/>
        </authorList>
    </citation>
    <scope>NUCLEOTIDE SEQUENCE [LARGE SCALE GENOMIC DNA]</scope>
    <source>
        <strain evidence="3 6">AJ5</strain>
    </source>
</reference>